<accession>A0A7Y7B0U8</accession>
<dbReference type="Gene3D" id="3.30.70.1090">
    <property type="entry name" value="Dimeric alpha+beta barrel"/>
    <property type="match status" value="1"/>
</dbReference>
<dbReference type="Proteomes" id="UP000587462">
    <property type="component" value="Unassembled WGS sequence"/>
</dbReference>
<dbReference type="GO" id="GO:0030639">
    <property type="term" value="P:polyketide biosynthetic process"/>
    <property type="evidence" value="ECO:0007669"/>
    <property type="project" value="InterPro"/>
</dbReference>
<evidence type="ECO:0000313" key="1">
    <source>
        <dbReference type="EMBL" id="NVK76971.1"/>
    </source>
</evidence>
<reference evidence="1 2" key="1">
    <citation type="submission" date="2020-04" db="EMBL/GenBank/DDBJ databases">
        <title>Draft Genome Sequence of Streptomyces morookaense DSM 40503, an 8-azaguanine-producing strain.</title>
        <authorList>
            <person name="Qi J."/>
            <person name="Gao J.-M."/>
        </authorList>
    </citation>
    <scope>NUCLEOTIDE SEQUENCE [LARGE SCALE GENOMIC DNA]</scope>
    <source>
        <strain evidence="1 2">DSM 40503</strain>
    </source>
</reference>
<comment type="caution">
    <text evidence="1">The sequence shown here is derived from an EMBL/GenBank/DDBJ whole genome shotgun (WGS) entry which is preliminary data.</text>
</comment>
<dbReference type="InterPro" id="IPR006765">
    <property type="entry name" value="Polyketide_synth_cyclase"/>
</dbReference>
<protein>
    <submittedName>
        <fullName evidence="1">TcmI family type II polyketide cyclase</fullName>
    </submittedName>
</protein>
<dbReference type="EMBL" id="JABBXF010000008">
    <property type="protein sequence ID" value="NVK76971.1"/>
    <property type="molecule type" value="Genomic_DNA"/>
</dbReference>
<dbReference type="RefSeq" id="WP_171078764.1">
    <property type="nucleotide sequence ID" value="NZ_BNBU01000003.1"/>
</dbReference>
<dbReference type="Pfam" id="PF04673">
    <property type="entry name" value="Cyclase_polyket"/>
    <property type="match status" value="1"/>
</dbReference>
<proteinExistence type="predicted"/>
<evidence type="ECO:0000313" key="2">
    <source>
        <dbReference type="Proteomes" id="UP000587462"/>
    </source>
</evidence>
<name>A0A7Y7B0U8_STRMO</name>
<dbReference type="AlphaFoldDB" id="A0A7Y7B0U8"/>
<dbReference type="SUPFAM" id="SSF54909">
    <property type="entry name" value="Dimeric alpha+beta barrel"/>
    <property type="match status" value="1"/>
</dbReference>
<organism evidence="1 2">
    <name type="scientific">Streptomyces morookaense</name>
    <name type="common">Streptoverticillium morookaense</name>
    <dbReference type="NCBI Taxonomy" id="1970"/>
    <lineage>
        <taxon>Bacteria</taxon>
        <taxon>Bacillati</taxon>
        <taxon>Actinomycetota</taxon>
        <taxon>Actinomycetes</taxon>
        <taxon>Kitasatosporales</taxon>
        <taxon>Streptomycetaceae</taxon>
        <taxon>Streptomyces</taxon>
    </lineage>
</organism>
<gene>
    <name evidence="1" type="ORF">HG542_04790</name>
</gene>
<sequence>MHTTLIVARHLPGSEGEIARLFAASDATGLPAEIGVHTRKLFTFHDVYIHLVESPAPVGAAIDKAHGNPEFQRLSTALDAYIQPFEGSWGTAERASARQFYQWERGRGVVLAPQADPGR</sequence>
<dbReference type="InterPro" id="IPR011008">
    <property type="entry name" value="Dimeric_a/b-barrel"/>
</dbReference>
<dbReference type="InterPro" id="IPR038474">
    <property type="entry name" value="Polyketide_synth_cyclase_sf"/>
</dbReference>
<keyword evidence="2" id="KW-1185">Reference proteome</keyword>